<comment type="caution">
    <text evidence="5">The sequence shown here is derived from an EMBL/GenBank/DDBJ whole genome shotgun (WGS) entry which is preliminary data.</text>
</comment>
<dbReference type="InterPro" id="IPR000477">
    <property type="entry name" value="RT_dom"/>
</dbReference>
<dbReference type="Gene3D" id="3.30.420.10">
    <property type="entry name" value="Ribonuclease H-like superfamily/Ribonuclease H"/>
    <property type="match status" value="1"/>
</dbReference>
<proteinExistence type="predicted"/>
<feature type="coiled-coil region" evidence="1">
    <location>
        <begin position="406"/>
        <end position="464"/>
    </location>
</feature>
<dbReference type="EMBL" id="MNAD01000370">
    <property type="protein sequence ID" value="OJT13719.1"/>
    <property type="molecule type" value="Genomic_DNA"/>
</dbReference>
<dbReference type="Pfam" id="PF00075">
    <property type="entry name" value="RNase_H"/>
    <property type="match status" value="1"/>
</dbReference>
<protein>
    <submittedName>
        <fullName evidence="5">Transposon TX1 uncharacterized 149 kDa protein</fullName>
    </submittedName>
</protein>
<dbReference type="CDD" id="cd01650">
    <property type="entry name" value="RT_nLTR_like"/>
    <property type="match status" value="1"/>
</dbReference>
<dbReference type="SUPFAM" id="SSF56672">
    <property type="entry name" value="DNA/RNA polymerases"/>
    <property type="match status" value="1"/>
</dbReference>
<evidence type="ECO:0000259" key="3">
    <source>
        <dbReference type="PROSITE" id="PS50878"/>
    </source>
</evidence>
<dbReference type="OrthoDB" id="2205812at2759"/>
<keyword evidence="1" id="KW-0175">Coiled coil</keyword>
<dbReference type="SUPFAM" id="SSF56219">
    <property type="entry name" value="DNase I-like"/>
    <property type="match status" value="1"/>
</dbReference>
<dbReference type="PANTHER" id="PTHR19446">
    <property type="entry name" value="REVERSE TRANSCRIPTASES"/>
    <property type="match status" value="1"/>
</dbReference>
<dbReference type="InterPro" id="IPR012337">
    <property type="entry name" value="RNaseH-like_sf"/>
</dbReference>
<reference evidence="5 6" key="1">
    <citation type="submission" date="2016-10" db="EMBL/GenBank/DDBJ databases">
        <title>Genome sequence of the basidiomycete white-rot fungus Trametes pubescens.</title>
        <authorList>
            <person name="Makela M.R."/>
            <person name="Granchi Z."/>
            <person name="Peng M."/>
            <person name="De Vries R.P."/>
            <person name="Grigoriev I."/>
            <person name="Riley R."/>
            <person name="Hilden K."/>
        </authorList>
    </citation>
    <scope>NUCLEOTIDE SEQUENCE [LARGE SCALE GENOMIC DNA]</scope>
    <source>
        <strain evidence="5 6">FBCC735</strain>
    </source>
</reference>
<evidence type="ECO:0000313" key="6">
    <source>
        <dbReference type="Proteomes" id="UP000184267"/>
    </source>
</evidence>
<dbReference type="SUPFAM" id="SSF53098">
    <property type="entry name" value="Ribonuclease H-like"/>
    <property type="match status" value="1"/>
</dbReference>
<dbReference type="GO" id="GO:0004523">
    <property type="term" value="F:RNA-DNA hybrid ribonuclease activity"/>
    <property type="evidence" value="ECO:0007669"/>
    <property type="project" value="InterPro"/>
</dbReference>
<dbReference type="InterPro" id="IPR005135">
    <property type="entry name" value="Endo/exonuclease/phosphatase"/>
</dbReference>
<gene>
    <name evidence="5" type="ORF">TRAPUB_9719</name>
</gene>
<dbReference type="CDD" id="cd09280">
    <property type="entry name" value="RNase_HI_eukaryote_like"/>
    <property type="match status" value="1"/>
</dbReference>
<dbReference type="PROSITE" id="PS50879">
    <property type="entry name" value="RNASE_H_1"/>
    <property type="match status" value="1"/>
</dbReference>
<dbReference type="GO" id="GO:0003676">
    <property type="term" value="F:nucleic acid binding"/>
    <property type="evidence" value="ECO:0007669"/>
    <property type="project" value="InterPro"/>
</dbReference>
<dbReference type="Proteomes" id="UP000184267">
    <property type="component" value="Unassembled WGS sequence"/>
</dbReference>
<dbReference type="Gene3D" id="3.60.10.10">
    <property type="entry name" value="Endonuclease/exonuclease/phosphatase"/>
    <property type="match status" value="1"/>
</dbReference>
<evidence type="ECO:0000313" key="5">
    <source>
        <dbReference type="EMBL" id="OJT13719.1"/>
    </source>
</evidence>
<dbReference type="Pfam" id="PF03372">
    <property type="entry name" value="Exo_endo_phos"/>
    <property type="match status" value="1"/>
</dbReference>
<evidence type="ECO:0000256" key="2">
    <source>
        <dbReference type="SAM" id="MobiDB-lite"/>
    </source>
</evidence>
<dbReference type="CDD" id="cd09076">
    <property type="entry name" value="L1-EN"/>
    <property type="match status" value="1"/>
</dbReference>
<feature type="domain" description="RNase H type-1" evidence="4">
    <location>
        <begin position="1274"/>
        <end position="1416"/>
    </location>
</feature>
<evidence type="ECO:0000256" key="1">
    <source>
        <dbReference type="SAM" id="Coils"/>
    </source>
</evidence>
<feature type="compositionally biased region" description="Basic and acidic residues" evidence="2">
    <location>
        <begin position="15"/>
        <end position="25"/>
    </location>
</feature>
<dbReference type="InterPro" id="IPR002156">
    <property type="entry name" value="RNaseH_domain"/>
</dbReference>
<dbReference type="InterPro" id="IPR043502">
    <property type="entry name" value="DNA/RNA_pol_sf"/>
</dbReference>
<organism evidence="5 6">
    <name type="scientific">Trametes pubescens</name>
    <name type="common">White-rot fungus</name>
    <dbReference type="NCBI Taxonomy" id="154538"/>
    <lineage>
        <taxon>Eukaryota</taxon>
        <taxon>Fungi</taxon>
        <taxon>Dikarya</taxon>
        <taxon>Basidiomycota</taxon>
        <taxon>Agaricomycotina</taxon>
        <taxon>Agaricomycetes</taxon>
        <taxon>Polyporales</taxon>
        <taxon>Polyporaceae</taxon>
        <taxon>Trametes</taxon>
    </lineage>
</organism>
<name>A0A1M2W1I1_TRAPU</name>
<feature type="compositionally biased region" description="Low complexity" evidence="2">
    <location>
        <begin position="38"/>
        <end position="64"/>
    </location>
</feature>
<dbReference type="InterPro" id="IPR036397">
    <property type="entry name" value="RNaseH_sf"/>
</dbReference>
<keyword evidence="6" id="KW-1185">Reference proteome</keyword>
<accession>A0A1M2W1I1</accession>
<dbReference type="InterPro" id="IPR036691">
    <property type="entry name" value="Endo/exonu/phosph_ase_sf"/>
</dbReference>
<dbReference type="STRING" id="154538.A0A1M2W1I1"/>
<feature type="domain" description="Reverse transcriptase" evidence="3">
    <location>
        <begin position="630"/>
        <end position="920"/>
    </location>
</feature>
<feature type="region of interest" description="Disordered" evidence="2">
    <location>
        <begin position="1"/>
        <end position="87"/>
    </location>
</feature>
<sequence length="1707" mass="189347">MGSRLNATGGAADLSAERGTDDSGREIGGSAARGGPAGTAATAPSAAAGPAAATAACGAEACPPSEAARSGGVRGDNGATNREDAARKVRSRARINVASLNIRGYGVEDRLGGSSKWLRVNQLVRDKKIAVLALQETHLDNERATRLNQIFESTMTVLFSADPGSPTAARGVAVVINKRILKDCLPEMRVLIPGRAILLTVPWTADRHLKVLNVYAPNDSAANGEFWTSLRDMNLGRIDLMLGDYNVVEDRADRIPPREDPEAPRGALQALCDALHLTDGWRATHPLDKGYTFLQESTLAQSRLDRIYARKLMMRDCSEWTIAAPGLMTDHLLVSVSIENYKAPFHGKGRWAMPAHLLNDEDMKKQMKTIGATLLRRLDAMGTRTQAENPQLAYADFKTALIAAARTKAKAKIPKMQKRIDRLKTDLAQAAETVDQCEDGTIDKTKAVERAAFLQDRIIRLEQKRFEWRRKEVAGRHAVQSETMSRYWMRGNTTPEVSEEMYTMRQPGPGPPSYTNHTRTMAEVARTFYDGVQYDDPLEEGEDHEAYIDEALAETSARLSNSAKAALAERLDRCDIADATKLAATGKAPGLDGLPTEVWKAYQRWYEADVKRGSPAVDLPRALCRVFNDIERHGLIEGSAFAHGWICPVYKLKKDKREISSYRPITLLNSDYKLMTKALAAKLSVAAPTVVHEDQAGFIPGRRIFDHIRLSQLVIEYAEAEELNGAIVALDQEKAYDKIDHTYLWRVLQRMNFPENFIRTLQHLYAGAKSCVMINGVCSDFFRVVRGVRQGDPISCLVFDLAIEPLACALRSSPLRGLHLPGAEHRLIAKLFADDTTVYLSEDDEYEQMQTITDRWCQAARARFNTEKTEILPIGSKEYRDGVVATRRLCPQARAIPLTVHIVDEGESIRLLGAWIGNGIDLAAPWLPVMNTIETNLTKWNRSRPSLHGRKLAVGIELAGRTQFRAMVQAMPASVEKRLARIQADFLWNGDAHPRIGREQLYRPVAEGGLNVLDLKARNEAIHLMWLRTYLAVGAQRPLWAHVADALLARAIAADCKIVEIPARINTFLQLWSVSTRMKAGLPRCLRDMIKTAKKYGVRCETANPSKSLRGQMPVWYHLGRVAGRFSENTEGSRCLRDSHRVRTVQQCERVASRLTARESGHIARECCDCVECERDRSTLGCSNPHRCAATAARVLSRLGEKWKPERMENVDGLTLTTERRRENQSARLSHERILFNPSVATDAPLAEIFRVFVPQGQEDTCAALRPPRPFQVTTEEVEVHTDGSAKGGGGRPAVAGSGVWFGEGDVRNAGERVPYDTQTNQVAEVYAVTMAHRRTPPFAPLHVVSDSKYVVNGLTKHLPQWERRGWIGVANAAAIRELVGHLRSRCAPTTFRWVKGHSGVKGNEEADRLAGEAAEGPAMLRPLYLPPPQRFTPRGASLHHLTQRLAYQGIRAWSAASERKATSRSIVAIRNDMQAASGSTPPVHMIWSLLRKNAVSRKHRDFIWRALHEGHRVGAYWTNIPGYETRATCSVCGVLESMEHILCDCRAGGQRVAWALARGLLAKRSMTLPRVRLGVALGGHTFTALDDDGEVLHGASRLARVVLTETAHLIWVLRCDRVVGDRAPLDDGAEEAYIENRWVQALTKRLRNECVLTSRRVAGKWSIPASVVLATWEGTLQDEERLPSDWTNSPGVLVGRPLRVYEPEGG</sequence>
<dbReference type="Pfam" id="PF00078">
    <property type="entry name" value="RVT_1"/>
    <property type="match status" value="1"/>
</dbReference>
<evidence type="ECO:0000259" key="4">
    <source>
        <dbReference type="PROSITE" id="PS50879"/>
    </source>
</evidence>
<dbReference type="PROSITE" id="PS50878">
    <property type="entry name" value="RT_POL"/>
    <property type="match status" value="1"/>
</dbReference>